<dbReference type="AlphaFoldDB" id="A0A9C7G6R2"/>
<dbReference type="InterPro" id="IPR006696">
    <property type="entry name" value="DUF423"/>
</dbReference>
<keyword evidence="4 6" id="KW-1133">Transmembrane helix</keyword>
<evidence type="ECO:0000313" key="7">
    <source>
        <dbReference type="EMBL" id="CAG9606733.1"/>
    </source>
</evidence>
<comment type="subcellular location">
    <subcellularLocation>
        <location evidence="1">Membrane</location>
        <topology evidence="1">Multi-pass membrane protein</topology>
    </subcellularLocation>
</comment>
<organism evidence="7 8">
    <name type="scientific">Pseudoneobacillus rhizosphaerae</name>
    <dbReference type="NCBI Taxonomy" id="2880968"/>
    <lineage>
        <taxon>Bacteria</taxon>
        <taxon>Bacillati</taxon>
        <taxon>Bacillota</taxon>
        <taxon>Bacilli</taxon>
        <taxon>Bacillales</taxon>
        <taxon>Bacillaceae</taxon>
        <taxon>Pseudoneobacillus</taxon>
    </lineage>
</organism>
<evidence type="ECO:0008006" key="9">
    <source>
        <dbReference type="Google" id="ProtNLM"/>
    </source>
</evidence>
<evidence type="ECO:0000256" key="5">
    <source>
        <dbReference type="ARBA" id="ARBA00023136"/>
    </source>
</evidence>
<evidence type="ECO:0000256" key="6">
    <source>
        <dbReference type="SAM" id="Phobius"/>
    </source>
</evidence>
<comment type="similarity">
    <text evidence="2">Belongs to the UPF0382 family.</text>
</comment>
<feature type="transmembrane region" description="Helical" evidence="6">
    <location>
        <begin position="43"/>
        <end position="60"/>
    </location>
</feature>
<protein>
    <recommendedName>
        <fullName evidence="9">DUF423 domain-containing protein</fullName>
    </recommendedName>
</protein>
<keyword evidence="8" id="KW-1185">Reference proteome</keyword>
<evidence type="ECO:0000256" key="1">
    <source>
        <dbReference type="ARBA" id="ARBA00004141"/>
    </source>
</evidence>
<keyword evidence="5 6" id="KW-0472">Membrane</keyword>
<keyword evidence="3 6" id="KW-0812">Transmembrane</keyword>
<sequence>MKIFLILGAINAFLAVALGAFGAHGLEGKLEPKYLETWKTGVTYQMFHATGLLIIAVLLGKLPANSLLSWSGWLMFIGIILFSGSLYVLSVTKISILGAVTPLGGVAFLAAWILLIIVAVKYL</sequence>
<dbReference type="Pfam" id="PF04241">
    <property type="entry name" value="DUF423"/>
    <property type="match status" value="1"/>
</dbReference>
<comment type="caution">
    <text evidence="7">The sequence shown here is derived from an EMBL/GenBank/DDBJ whole genome shotgun (WGS) entry which is preliminary data.</text>
</comment>
<name>A0A9C7G6R2_9BACI</name>
<dbReference type="PANTHER" id="PTHR43461:SF1">
    <property type="entry name" value="TRANSMEMBRANE PROTEIN 256"/>
    <property type="match status" value="1"/>
</dbReference>
<feature type="transmembrane region" description="Helical" evidence="6">
    <location>
        <begin position="94"/>
        <end position="120"/>
    </location>
</feature>
<proteinExistence type="inferred from homology"/>
<evidence type="ECO:0000313" key="8">
    <source>
        <dbReference type="Proteomes" id="UP000789845"/>
    </source>
</evidence>
<evidence type="ECO:0000256" key="2">
    <source>
        <dbReference type="ARBA" id="ARBA00009694"/>
    </source>
</evidence>
<accession>A0A9C7G6R2</accession>
<dbReference type="EMBL" id="CAKJTG010000002">
    <property type="protein sequence ID" value="CAG9606733.1"/>
    <property type="molecule type" value="Genomic_DNA"/>
</dbReference>
<evidence type="ECO:0000256" key="3">
    <source>
        <dbReference type="ARBA" id="ARBA00022692"/>
    </source>
</evidence>
<evidence type="ECO:0000256" key="4">
    <source>
        <dbReference type="ARBA" id="ARBA00022989"/>
    </source>
</evidence>
<dbReference type="Proteomes" id="UP000789845">
    <property type="component" value="Unassembled WGS sequence"/>
</dbReference>
<dbReference type="PANTHER" id="PTHR43461">
    <property type="entry name" value="TRANSMEMBRANE PROTEIN 256"/>
    <property type="match status" value="1"/>
</dbReference>
<reference evidence="7" key="1">
    <citation type="submission" date="2021-10" db="EMBL/GenBank/DDBJ databases">
        <authorList>
            <person name="Criscuolo A."/>
        </authorList>
    </citation>
    <scope>NUCLEOTIDE SEQUENCE</scope>
    <source>
        <strain evidence="7">CIP111885</strain>
    </source>
</reference>
<gene>
    <name evidence="7" type="ORF">NEOCIP111885_00421</name>
</gene>
<feature type="transmembrane region" description="Helical" evidence="6">
    <location>
        <begin position="67"/>
        <end position="88"/>
    </location>
</feature>
<dbReference type="RefSeq" id="WP_230495009.1">
    <property type="nucleotide sequence ID" value="NZ_CAKJTG010000002.1"/>
</dbReference>
<dbReference type="GO" id="GO:0005886">
    <property type="term" value="C:plasma membrane"/>
    <property type="evidence" value="ECO:0007669"/>
    <property type="project" value="TreeGrafter"/>
</dbReference>